<organism evidence="4 5">
    <name type="scientific">Cucumis sativus</name>
    <name type="common">Cucumber</name>
    <dbReference type="NCBI Taxonomy" id="3659"/>
    <lineage>
        <taxon>Eukaryota</taxon>
        <taxon>Viridiplantae</taxon>
        <taxon>Streptophyta</taxon>
        <taxon>Embryophyta</taxon>
        <taxon>Tracheophyta</taxon>
        <taxon>Spermatophyta</taxon>
        <taxon>Magnoliopsida</taxon>
        <taxon>eudicotyledons</taxon>
        <taxon>Gunneridae</taxon>
        <taxon>Pentapetalae</taxon>
        <taxon>rosids</taxon>
        <taxon>fabids</taxon>
        <taxon>Cucurbitales</taxon>
        <taxon>Cucurbitaceae</taxon>
        <taxon>Benincaseae</taxon>
        <taxon>Cucumis</taxon>
    </lineage>
</organism>
<comment type="subcellular location">
    <subcellularLocation>
        <location evidence="1">Membrane</location>
    </subcellularLocation>
</comment>
<dbReference type="KEGG" id="csv:101202802"/>
<proteinExistence type="predicted"/>
<name>A0A0A0LK43_CUCSA</name>
<dbReference type="Proteomes" id="UP000029981">
    <property type="component" value="Chromosome 2"/>
</dbReference>
<feature type="transmembrane region" description="Helical" evidence="3">
    <location>
        <begin position="68"/>
        <end position="90"/>
    </location>
</feature>
<dbReference type="PANTHER" id="PTHR31234">
    <property type="entry name" value="LATE EMBRYOGENESIS ABUNDANT (LEA) HYDROXYPROLINE-RICH GLYCOPROTEIN FAMILY"/>
    <property type="match status" value="1"/>
</dbReference>
<dbReference type="STRING" id="3659.A0A0A0LK43"/>
<dbReference type="AlphaFoldDB" id="A0A0A0LK43"/>
<evidence type="ECO:0000256" key="2">
    <source>
        <dbReference type="ARBA" id="ARBA00023136"/>
    </source>
</evidence>
<dbReference type="OrthoDB" id="996955at2759"/>
<dbReference type="GO" id="GO:0098542">
    <property type="term" value="P:defense response to other organism"/>
    <property type="evidence" value="ECO:0007669"/>
    <property type="project" value="InterPro"/>
</dbReference>
<reference evidence="4 5" key="2">
    <citation type="journal article" date="2009" name="PLoS ONE">
        <title>An integrated genetic and cytogenetic map of the cucumber genome.</title>
        <authorList>
            <person name="Ren Y."/>
            <person name="Zhang Z."/>
            <person name="Liu J."/>
            <person name="Staub J.E."/>
            <person name="Han Y."/>
            <person name="Cheng Z."/>
            <person name="Li X."/>
            <person name="Lu J."/>
            <person name="Miao H."/>
            <person name="Kang H."/>
            <person name="Xie B."/>
            <person name="Gu X."/>
            <person name="Wang X."/>
            <person name="Du Y."/>
            <person name="Jin W."/>
            <person name="Huang S."/>
        </authorList>
    </citation>
    <scope>NUCLEOTIDE SEQUENCE [LARGE SCALE GENOMIC DNA]</scope>
    <source>
        <strain evidence="5">cv. 9930</strain>
    </source>
</reference>
<dbReference type="GO" id="GO:0016020">
    <property type="term" value="C:membrane"/>
    <property type="evidence" value="ECO:0007669"/>
    <property type="project" value="UniProtKB-SubCell"/>
</dbReference>
<sequence>MAEPEPEPVHPPPPPPDSLFFSSGTYVVQIPKDQIYRIPPPENALIVERHRNPSVVTSSRRRSCCFRIFLPIFVLLLLIIILALLLPPLLTLPKPPVIELKKFKLTPSTRNFLINLDILNPNSVGSISFKSPSRVSLSFRKNQLATTKFPLIRQQHGSEKKVALSLRAKSAFPKELKRRMKNNKTKLHTSLSLKMNLAAQTIGRLSNRRNVKFVVTCSFTVNTLGKNSRILSQDCESERQ</sequence>
<gene>
    <name evidence="4" type="ORF">Csa_2G307330</name>
</gene>
<dbReference type="Gramene" id="KGN62168">
    <property type="protein sequence ID" value="KGN62168"/>
    <property type="gene ID" value="Csa_2G307330"/>
</dbReference>
<protein>
    <recommendedName>
        <fullName evidence="6">Late embryogenesis abundant protein LEA-2 subgroup domain-containing protein</fullName>
    </recommendedName>
</protein>
<keyword evidence="3" id="KW-0812">Transmembrane</keyword>
<dbReference type="eggNOG" id="ENOG502S13Z">
    <property type="taxonomic scope" value="Eukaryota"/>
</dbReference>
<evidence type="ECO:0000313" key="4">
    <source>
        <dbReference type="EMBL" id="KGN62168.1"/>
    </source>
</evidence>
<evidence type="ECO:0000256" key="3">
    <source>
        <dbReference type="SAM" id="Phobius"/>
    </source>
</evidence>
<reference evidence="4 5" key="3">
    <citation type="journal article" date="2010" name="BMC Genomics">
        <title>Transcriptome sequencing and comparative analysis of cucumber flowers with different sex types.</title>
        <authorList>
            <person name="Guo S."/>
            <person name="Zheng Y."/>
            <person name="Joung J.G."/>
            <person name="Liu S."/>
            <person name="Zhang Z."/>
            <person name="Crasta O.R."/>
            <person name="Sobral B.W."/>
            <person name="Xu Y."/>
            <person name="Huang S."/>
            <person name="Fei Z."/>
        </authorList>
    </citation>
    <scope>NUCLEOTIDE SEQUENCE [LARGE SCALE GENOMIC DNA]</scope>
    <source>
        <strain evidence="5">cv. 9930</strain>
    </source>
</reference>
<keyword evidence="5" id="KW-1185">Reference proteome</keyword>
<accession>A0A0A0LK43</accession>
<evidence type="ECO:0000313" key="5">
    <source>
        <dbReference type="Proteomes" id="UP000029981"/>
    </source>
</evidence>
<evidence type="ECO:0000256" key="1">
    <source>
        <dbReference type="ARBA" id="ARBA00004370"/>
    </source>
</evidence>
<dbReference type="InterPro" id="IPR044839">
    <property type="entry name" value="NDR1-like"/>
</dbReference>
<keyword evidence="2 3" id="KW-0472">Membrane</keyword>
<dbReference type="EMBL" id="CM002923">
    <property type="protein sequence ID" value="KGN62168.1"/>
    <property type="molecule type" value="Genomic_DNA"/>
</dbReference>
<reference evidence="4 5" key="1">
    <citation type="journal article" date="2009" name="Nat. Genet.">
        <title>The genome of the cucumber, Cucumis sativus L.</title>
        <authorList>
            <person name="Huang S."/>
            <person name="Li R."/>
            <person name="Zhang Z."/>
            <person name="Li L."/>
            <person name="Gu X."/>
            <person name="Fan W."/>
            <person name="Lucas W.J."/>
            <person name="Wang X."/>
            <person name="Xie B."/>
            <person name="Ni P."/>
            <person name="Ren Y."/>
            <person name="Zhu H."/>
            <person name="Li J."/>
            <person name="Lin K."/>
            <person name="Jin W."/>
            <person name="Fei Z."/>
            <person name="Li G."/>
            <person name="Staub J."/>
            <person name="Kilian A."/>
            <person name="van der Vossen E.A."/>
            <person name="Wu Y."/>
            <person name="Guo J."/>
            <person name="He J."/>
            <person name="Jia Z."/>
            <person name="Ren Y."/>
            <person name="Tian G."/>
            <person name="Lu Y."/>
            <person name="Ruan J."/>
            <person name="Qian W."/>
            <person name="Wang M."/>
            <person name="Huang Q."/>
            <person name="Li B."/>
            <person name="Xuan Z."/>
            <person name="Cao J."/>
            <person name="Asan"/>
            <person name="Wu Z."/>
            <person name="Zhang J."/>
            <person name="Cai Q."/>
            <person name="Bai Y."/>
            <person name="Zhao B."/>
            <person name="Han Y."/>
            <person name="Li Y."/>
            <person name="Li X."/>
            <person name="Wang S."/>
            <person name="Shi Q."/>
            <person name="Liu S."/>
            <person name="Cho W.K."/>
            <person name="Kim J.Y."/>
            <person name="Xu Y."/>
            <person name="Heller-Uszynska K."/>
            <person name="Miao H."/>
            <person name="Cheng Z."/>
            <person name="Zhang S."/>
            <person name="Wu J."/>
            <person name="Yang Y."/>
            <person name="Kang H."/>
            <person name="Li M."/>
            <person name="Liang H."/>
            <person name="Ren X."/>
            <person name="Shi Z."/>
            <person name="Wen M."/>
            <person name="Jian M."/>
            <person name="Yang H."/>
            <person name="Zhang G."/>
            <person name="Yang Z."/>
            <person name="Chen R."/>
            <person name="Liu S."/>
            <person name="Li J."/>
            <person name="Ma L."/>
            <person name="Liu H."/>
            <person name="Zhou Y."/>
            <person name="Zhao J."/>
            <person name="Fang X."/>
            <person name="Li G."/>
            <person name="Fang L."/>
            <person name="Li Y."/>
            <person name="Liu D."/>
            <person name="Zheng H."/>
            <person name="Zhang Y."/>
            <person name="Qin N."/>
            <person name="Li Z."/>
            <person name="Yang G."/>
            <person name="Yang S."/>
            <person name="Bolund L."/>
            <person name="Kristiansen K."/>
            <person name="Zheng H."/>
            <person name="Li S."/>
            <person name="Zhang X."/>
            <person name="Yang H."/>
            <person name="Wang J."/>
            <person name="Sun R."/>
            <person name="Zhang B."/>
            <person name="Jiang S."/>
            <person name="Wang J."/>
            <person name="Du Y."/>
            <person name="Li S."/>
        </authorList>
    </citation>
    <scope>NUCLEOTIDE SEQUENCE [LARGE SCALE GENOMIC DNA]</scope>
    <source>
        <strain evidence="5">cv. 9930</strain>
    </source>
</reference>
<evidence type="ECO:0008006" key="6">
    <source>
        <dbReference type="Google" id="ProtNLM"/>
    </source>
</evidence>
<reference evidence="4 5" key="4">
    <citation type="journal article" date="2011" name="BMC Genomics">
        <title>RNA-Seq improves annotation of protein-coding genes in the cucumber genome.</title>
        <authorList>
            <person name="Li Z."/>
            <person name="Zhang Z."/>
            <person name="Yan P."/>
            <person name="Huang S."/>
            <person name="Fei Z."/>
            <person name="Lin K."/>
        </authorList>
    </citation>
    <scope>NUCLEOTIDE SEQUENCE [LARGE SCALE GENOMIC DNA]</scope>
    <source>
        <strain evidence="5">cv. 9930</strain>
    </source>
</reference>
<dbReference type="PANTHER" id="PTHR31234:SF2">
    <property type="entry name" value="OS05G0199100 PROTEIN"/>
    <property type="match status" value="1"/>
</dbReference>
<keyword evidence="3" id="KW-1133">Transmembrane helix</keyword>